<feature type="transmembrane region" description="Helical" evidence="1">
    <location>
        <begin position="117"/>
        <end position="134"/>
    </location>
</feature>
<dbReference type="Proteomes" id="UP001336835">
    <property type="component" value="Unassembled WGS sequence"/>
</dbReference>
<keyword evidence="1" id="KW-0812">Transmembrane</keyword>
<organism evidence="3 4">
    <name type="scientific">Pedobacter albus</name>
    <dbReference type="NCBI Taxonomy" id="3113905"/>
    <lineage>
        <taxon>Bacteria</taxon>
        <taxon>Pseudomonadati</taxon>
        <taxon>Bacteroidota</taxon>
        <taxon>Sphingobacteriia</taxon>
        <taxon>Sphingobacteriales</taxon>
        <taxon>Sphingobacteriaceae</taxon>
        <taxon>Pedobacter</taxon>
    </lineage>
</organism>
<keyword evidence="4" id="KW-1185">Reference proteome</keyword>
<keyword evidence="2" id="KW-0732">Signal</keyword>
<evidence type="ECO:0000256" key="1">
    <source>
        <dbReference type="SAM" id="Phobius"/>
    </source>
</evidence>
<evidence type="ECO:0000313" key="4">
    <source>
        <dbReference type="Proteomes" id="UP001336835"/>
    </source>
</evidence>
<proteinExistence type="predicted"/>
<sequence length="143" mass="15958">MLFTFRSKKKIKQLSLLFILLLFNLPSYAQKGCIIVYSTTSFGNRVYTKSLGTFTECNGYSNVEQFDPNVYTDFSATCTVTPNPLGLVISSNYRNCIVSSSCGVKETFVVDNCPIDSYIIVLLLLITGVACYFIRKNRPAVLS</sequence>
<evidence type="ECO:0000313" key="3">
    <source>
        <dbReference type="EMBL" id="MEE1944843.1"/>
    </source>
</evidence>
<gene>
    <name evidence="3" type="ORF">VRU48_06985</name>
</gene>
<keyword evidence="1" id="KW-0472">Membrane</keyword>
<dbReference type="EMBL" id="JAZDQT010000001">
    <property type="protein sequence ID" value="MEE1944843.1"/>
    <property type="molecule type" value="Genomic_DNA"/>
</dbReference>
<accession>A0ABU7I5X5</accession>
<comment type="caution">
    <text evidence="3">The sequence shown here is derived from an EMBL/GenBank/DDBJ whole genome shotgun (WGS) entry which is preliminary data.</text>
</comment>
<dbReference type="RefSeq" id="WP_330107202.1">
    <property type="nucleotide sequence ID" value="NZ_JAZDQT010000001.1"/>
</dbReference>
<evidence type="ECO:0000256" key="2">
    <source>
        <dbReference type="SAM" id="SignalP"/>
    </source>
</evidence>
<protein>
    <submittedName>
        <fullName evidence="3">Uncharacterized protein</fullName>
    </submittedName>
</protein>
<reference evidence="3 4" key="1">
    <citation type="submission" date="2024-01" db="EMBL/GenBank/DDBJ databases">
        <title>Pedobacter sp. nov., isolated from fresh soil.</title>
        <authorList>
            <person name="Le N.T.T."/>
        </authorList>
    </citation>
    <scope>NUCLEOTIDE SEQUENCE [LARGE SCALE GENOMIC DNA]</scope>
    <source>
        <strain evidence="3 4">KR3-3</strain>
    </source>
</reference>
<feature type="chain" id="PRO_5045058138" evidence="2">
    <location>
        <begin position="30"/>
        <end position="143"/>
    </location>
</feature>
<name>A0ABU7I5X5_9SPHI</name>
<feature type="signal peptide" evidence="2">
    <location>
        <begin position="1"/>
        <end position="29"/>
    </location>
</feature>
<keyword evidence="1" id="KW-1133">Transmembrane helix</keyword>